<accession>A0AAX1UJS1</accession>
<evidence type="ECO:0000313" key="2">
    <source>
        <dbReference type="Proteomes" id="UP000266305"/>
    </source>
</evidence>
<organism evidence="1 2">
    <name type="scientific">Cereibacter sphaeroides</name>
    <name type="common">Rhodobacter sphaeroides</name>
    <dbReference type="NCBI Taxonomy" id="1063"/>
    <lineage>
        <taxon>Bacteria</taxon>
        <taxon>Pseudomonadati</taxon>
        <taxon>Pseudomonadota</taxon>
        <taxon>Alphaproteobacteria</taxon>
        <taxon>Rhodobacterales</taxon>
        <taxon>Paracoccaceae</taxon>
        <taxon>Cereibacter</taxon>
    </lineage>
</organism>
<dbReference type="Gene3D" id="3.20.80.10">
    <property type="entry name" value="Regulatory factor, effector binding domain"/>
    <property type="match status" value="1"/>
</dbReference>
<protein>
    <submittedName>
        <fullName evidence="1">Uncharacterized protein</fullName>
    </submittedName>
</protein>
<dbReference type="InterPro" id="IPR011256">
    <property type="entry name" value="Reg_factor_effector_dom_sf"/>
</dbReference>
<sequence length="142" mass="15704">MDIVRQHCRLSISDIAAEAAARSSSIEEKIAASGLEPSGPWIFVSHNLPQDAETLFDWEIWRPVAGLPNEATAMEVEHIPSARVASRLFRGILAEIFTCGYLPLLTEIAEEGLSLSGESREIYHQWSGPEEQAEVEIQFVLA</sequence>
<dbReference type="Proteomes" id="UP000266305">
    <property type="component" value="Unassembled WGS sequence"/>
</dbReference>
<reference evidence="1 2" key="1">
    <citation type="submission" date="2018-08" db="EMBL/GenBank/DDBJ databases">
        <title>Draft genome sequence of Rhodobacter sphaeroides FY.</title>
        <authorList>
            <person name="Rayyan A."/>
            <person name="Meyer T.E."/>
            <person name="Kyndt J.A."/>
        </authorList>
    </citation>
    <scope>NUCLEOTIDE SEQUENCE [LARGE SCALE GENOMIC DNA]</scope>
    <source>
        <strain evidence="1 2">FY</strain>
    </source>
</reference>
<evidence type="ECO:0000313" key="1">
    <source>
        <dbReference type="EMBL" id="RHZ93739.1"/>
    </source>
</evidence>
<gene>
    <name evidence="1" type="ORF">D1114_14175</name>
</gene>
<dbReference type="AlphaFoldDB" id="A0AAX1UJS1"/>
<comment type="caution">
    <text evidence="1">The sequence shown here is derived from an EMBL/GenBank/DDBJ whole genome shotgun (WGS) entry which is preliminary data.</text>
</comment>
<dbReference type="EMBL" id="QWGP01000016">
    <property type="protein sequence ID" value="RHZ93739.1"/>
    <property type="molecule type" value="Genomic_DNA"/>
</dbReference>
<proteinExistence type="predicted"/>
<name>A0AAX1UJS1_CERSP</name>